<reference evidence="1" key="1">
    <citation type="submission" date="2020-05" db="EMBL/GenBank/DDBJ databases">
        <title>Mycena genomes resolve the evolution of fungal bioluminescence.</title>
        <authorList>
            <person name="Tsai I.J."/>
        </authorList>
    </citation>
    <scope>NUCLEOTIDE SEQUENCE</scope>
    <source>
        <strain evidence="1">171206Taipei</strain>
    </source>
</reference>
<dbReference type="SUPFAM" id="SSF52047">
    <property type="entry name" value="RNI-like"/>
    <property type="match status" value="1"/>
</dbReference>
<evidence type="ECO:0000313" key="1">
    <source>
        <dbReference type="EMBL" id="KAF7291996.1"/>
    </source>
</evidence>
<protein>
    <recommendedName>
        <fullName evidence="3">F-box domain-containing protein</fullName>
    </recommendedName>
</protein>
<dbReference type="AlphaFoldDB" id="A0A8H6S3D3"/>
<comment type="caution">
    <text evidence="1">The sequence shown here is derived from an EMBL/GenBank/DDBJ whole genome shotgun (WGS) entry which is preliminary data.</text>
</comment>
<organism evidence="1 2">
    <name type="scientific">Mycena indigotica</name>
    <dbReference type="NCBI Taxonomy" id="2126181"/>
    <lineage>
        <taxon>Eukaryota</taxon>
        <taxon>Fungi</taxon>
        <taxon>Dikarya</taxon>
        <taxon>Basidiomycota</taxon>
        <taxon>Agaricomycotina</taxon>
        <taxon>Agaricomycetes</taxon>
        <taxon>Agaricomycetidae</taxon>
        <taxon>Agaricales</taxon>
        <taxon>Marasmiineae</taxon>
        <taxon>Mycenaceae</taxon>
        <taxon>Mycena</taxon>
    </lineage>
</organism>
<dbReference type="GeneID" id="59351271"/>
<dbReference type="Proteomes" id="UP000636479">
    <property type="component" value="Unassembled WGS sequence"/>
</dbReference>
<evidence type="ECO:0008006" key="3">
    <source>
        <dbReference type="Google" id="ProtNLM"/>
    </source>
</evidence>
<dbReference type="InterPro" id="IPR032675">
    <property type="entry name" value="LRR_dom_sf"/>
</dbReference>
<sequence length="290" mass="32993">MNPTLPPELWLHIHALATEKSSALALSHSECQRFAPRHQDFSKPFNLITQFYQDVHAFTRVCRLWNALATALLYENVVVNEHFPALHKTLEERPNLKHAVRAVRLSPYRLDDNNAILLACPNISVVCQADDSEKSYGHYRAASFDLQRPQIPQTLPSLQILYWVETDQSTGLLQPILQAAPNLKRLFISESPQPATKRVASDLSTVATRLEQLSLGQLVGWDMTRWILALDFSRLTSLECAPGFIEHADFPATLPRLQMLRLSCFRSRIPFARIFARFPALRDLSLWSLG</sequence>
<dbReference type="Gene3D" id="3.80.10.10">
    <property type="entry name" value="Ribonuclease Inhibitor"/>
    <property type="match status" value="1"/>
</dbReference>
<accession>A0A8H6S3D3</accession>
<dbReference type="RefSeq" id="XP_037214723.1">
    <property type="nucleotide sequence ID" value="XM_037368755.1"/>
</dbReference>
<dbReference type="OrthoDB" id="3256525at2759"/>
<name>A0A8H6S3D3_9AGAR</name>
<evidence type="ECO:0000313" key="2">
    <source>
        <dbReference type="Proteomes" id="UP000636479"/>
    </source>
</evidence>
<keyword evidence="2" id="KW-1185">Reference proteome</keyword>
<proteinExistence type="predicted"/>
<gene>
    <name evidence="1" type="ORF">MIND_01225300</name>
</gene>
<dbReference type="EMBL" id="JACAZF010000012">
    <property type="protein sequence ID" value="KAF7291996.1"/>
    <property type="molecule type" value="Genomic_DNA"/>
</dbReference>